<dbReference type="EMBL" id="KL363198">
    <property type="protein sequence ID" value="KFD55670.1"/>
    <property type="molecule type" value="Genomic_DNA"/>
</dbReference>
<name>A0A085MEM4_9BILA</name>
<organism evidence="2 4">
    <name type="scientific">Trichuris suis</name>
    <name type="common">pig whipworm</name>
    <dbReference type="NCBI Taxonomy" id="68888"/>
    <lineage>
        <taxon>Eukaryota</taxon>
        <taxon>Metazoa</taxon>
        <taxon>Ecdysozoa</taxon>
        <taxon>Nematoda</taxon>
        <taxon>Enoplea</taxon>
        <taxon>Dorylaimia</taxon>
        <taxon>Trichinellida</taxon>
        <taxon>Trichuridae</taxon>
        <taxon>Trichuris</taxon>
    </lineage>
</organism>
<feature type="domain" description="CHK kinase-like" evidence="1">
    <location>
        <begin position="140"/>
        <end position="330"/>
    </location>
</feature>
<dbReference type="EMBL" id="KL367508">
    <property type="protein sequence ID" value="KFD68082.1"/>
    <property type="molecule type" value="Genomic_DNA"/>
</dbReference>
<evidence type="ECO:0000313" key="3">
    <source>
        <dbReference type="EMBL" id="KFD68082.1"/>
    </source>
</evidence>
<dbReference type="PANTHER" id="PTHR23020">
    <property type="entry name" value="UNCHARACTERIZED NUCLEAR HORMONE RECEPTOR-RELATED"/>
    <property type="match status" value="1"/>
</dbReference>
<protein>
    <recommendedName>
        <fullName evidence="1">CHK kinase-like domain-containing protein</fullName>
    </recommendedName>
</protein>
<dbReference type="SMART" id="SM00587">
    <property type="entry name" value="CHK"/>
    <property type="match status" value="1"/>
</dbReference>
<dbReference type="PANTHER" id="PTHR23020:SF41">
    <property type="entry name" value="AMINOGLYCOSIDE PHOSPHOTRANSFERASE DOMAIN-CONTAINING PROTEIN"/>
    <property type="match status" value="1"/>
</dbReference>
<evidence type="ECO:0000259" key="1">
    <source>
        <dbReference type="SMART" id="SM00587"/>
    </source>
</evidence>
<dbReference type="Gene3D" id="3.90.1200.10">
    <property type="match status" value="1"/>
</dbReference>
<evidence type="ECO:0000313" key="2">
    <source>
        <dbReference type="EMBL" id="KFD55670.1"/>
    </source>
</evidence>
<evidence type="ECO:0000313" key="4">
    <source>
        <dbReference type="Proteomes" id="UP000030764"/>
    </source>
</evidence>
<dbReference type="InterPro" id="IPR012877">
    <property type="entry name" value="Dhs-27"/>
</dbReference>
<accession>A0A085MEM4</accession>
<dbReference type="AlphaFoldDB" id="A0A085MEM4"/>
<proteinExistence type="predicted"/>
<dbReference type="Proteomes" id="UP000030758">
    <property type="component" value="Unassembled WGS sequence"/>
</dbReference>
<dbReference type="Pfam" id="PF07914">
    <property type="entry name" value="DUF1679"/>
    <property type="match status" value="1"/>
</dbReference>
<dbReference type="SUPFAM" id="SSF56112">
    <property type="entry name" value="Protein kinase-like (PK-like)"/>
    <property type="match status" value="1"/>
</dbReference>
<keyword evidence="4" id="KW-1185">Reference proteome</keyword>
<dbReference type="Proteomes" id="UP000030764">
    <property type="component" value="Unassembled WGS sequence"/>
</dbReference>
<dbReference type="InterPro" id="IPR011009">
    <property type="entry name" value="Kinase-like_dom_sf"/>
</dbReference>
<reference evidence="2 4" key="1">
    <citation type="journal article" date="2014" name="Nat. Genet.">
        <title>Genome and transcriptome of the porcine whipworm Trichuris suis.</title>
        <authorList>
            <person name="Jex A.R."/>
            <person name="Nejsum P."/>
            <person name="Schwarz E.M."/>
            <person name="Hu L."/>
            <person name="Young N.D."/>
            <person name="Hall R.S."/>
            <person name="Korhonen P.K."/>
            <person name="Liao S."/>
            <person name="Thamsborg S."/>
            <person name="Xia J."/>
            <person name="Xu P."/>
            <person name="Wang S."/>
            <person name="Scheerlinck J.P."/>
            <person name="Hofmann A."/>
            <person name="Sternberg P.W."/>
            <person name="Wang J."/>
            <person name="Gasser R.B."/>
        </authorList>
    </citation>
    <scope>NUCLEOTIDE SEQUENCE [LARGE SCALE GENOMIC DNA]</scope>
    <source>
        <strain evidence="3">DCEP-RM93F</strain>
        <strain evidence="2">DCEP-RM93M</strain>
    </source>
</reference>
<gene>
    <name evidence="2" type="ORF">M513_03418</name>
    <name evidence="3" type="ORF">M514_03418</name>
</gene>
<dbReference type="InterPro" id="IPR015897">
    <property type="entry name" value="CHK_kinase-like"/>
</dbReference>
<dbReference type="InterPro" id="IPR052961">
    <property type="entry name" value="Oxido-Kinase-like_Enzymes"/>
</dbReference>
<sequence>MNTPLCGTQITGTLVQNALIEGIPLAATNLVSVSAESIGCGKGYLSEVLRVELKWKEIVDDVKLPTHIIVKTTCSEKLAQFMKRDETTPSEEEATRMAMELFHNTECAVYELFNSDPPNIPLATCYSAIPIGAANELPMIVLQDLHAYGKHQPIDKGLTVEQLFKVADKLAALHAWSLTTNCGWREKVPSFETFCGIVKREVTHMVEITAKRIKNETKRLDGINFNKIMLLLADDEKIKKLTTGFRSIMPDVIVHGDLWANNLIFSADKKTGEASQNLIAIIDWQICHQGSFAEDLCNLLSCSVDEWIRRAYTKPIFERYFETLNQLLPDDMPIASFEEAYDQFTNYLAHHYVAICCSDAVTVWNMDVSSEVKDVLFNRIASSYEQGAACLGL</sequence>